<dbReference type="EMBL" id="BQNB010010706">
    <property type="protein sequence ID" value="GJS80888.1"/>
    <property type="molecule type" value="Genomic_DNA"/>
</dbReference>
<feature type="compositionally biased region" description="Basic residues" evidence="1">
    <location>
        <begin position="47"/>
        <end position="61"/>
    </location>
</feature>
<feature type="region of interest" description="Disordered" evidence="1">
    <location>
        <begin position="1"/>
        <end position="84"/>
    </location>
</feature>
<reference evidence="2" key="1">
    <citation type="journal article" date="2022" name="Int. J. Mol. Sci.">
        <title>Draft Genome of Tanacetum Coccineum: Genomic Comparison of Closely Related Tanacetum-Family Plants.</title>
        <authorList>
            <person name="Yamashiro T."/>
            <person name="Shiraishi A."/>
            <person name="Nakayama K."/>
            <person name="Satake H."/>
        </authorList>
    </citation>
    <scope>NUCLEOTIDE SEQUENCE</scope>
</reference>
<protein>
    <submittedName>
        <fullName evidence="2">Uncharacterized protein</fullName>
    </submittedName>
</protein>
<feature type="region of interest" description="Disordered" evidence="1">
    <location>
        <begin position="505"/>
        <end position="564"/>
    </location>
</feature>
<reference evidence="2" key="2">
    <citation type="submission" date="2022-01" db="EMBL/GenBank/DDBJ databases">
        <authorList>
            <person name="Yamashiro T."/>
            <person name="Shiraishi A."/>
            <person name="Satake H."/>
            <person name="Nakayama K."/>
        </authorList>
    </citation>
    <scope>NUCLEOTIDE SEQUENCE</scope>
</reference>
<feature type="compositionally biased region" description="Basic and acidic residues" evidence="1">
    <location>
        <begin position="202"/>
        <end position="220"/>
    </location>
</feature>
<feature type="compositionally biased region" description="Polar residues" evidence="1">
    <location>
        <begin position="528"/>
        <end position="564"/>
    </location>
</feature>
<keyword evidence="3" id="KW-1185">Reference proteome</keyword>
<feature type="region of interest" description="Disordered" evidence="1">
    <location>
        <begin position="143"/>
        <end position="228"/>
    </location>
</feature>
<evidence type="ECO:0000313" key="3">
    <source>
        <dbReference type="Proteomes" id="UP001151760"/>
    </source>
</evidence>
<organism evidence="2 3">
    <name type="scientific">Tanacetum coccineum</name>
    <dbReference type="NCBI Taxonomy" id="301880"/>
    <lineage>
        <taxon>Eukaryota</taxon>
        <taxon>Viridiplantae</taxon>
        <taxon>Streptophyta</taxon>
        <taxon>Embryophyta</taxon>
        <taxon>Tracheophyta</taxon>
        <taxon>Spermatophyta</taxon>
        <taxon>Magnoliopsida</taxon>
        <taxon>eudicotyledons</taxon>
        <taxon>Gunneridae</taxon>
        <taxon>Pentapetalae</taxon>
        <taxon>asterids</taxon>
        <taxon>campanulids</taxon>
        <taxon>Asterales</taxon>
        <taxon>Asteraceae</taxon>
        <taxon>Asteroideae</taxon>
        <taxon>Anthemideae</taxon>
        <taxon>Anthemidinae</taxon>
        <taxon>Tanacetum</taxon>
    </lineage>
</organism>
<name>A0ABQ4YW67_9ASTR</name>
<dbReference type="Proteomes" id="UP001151760">
    <property type="component" value="Unassembled WGS sequence"/>
</dbReference>
<sequence>MAARKSTAKESVKKKTISKADKPVKPALAKQPKLVKEKSIKPTTLKKANKGKVQKVRKGKRPDRLVDESDEEPQHDLEPPVDEDVDYDLQRGIQMSLESFQPPVGGVAFRKPAASGITQKLPVVEGKGKGIAIDEHVAQSLLELQQPKKKSTTDQYIFQRRTPVTKEASTGPSAEPRDDTSANVVRDTPSEKGEDVSNTVALEERTVELDEGQNRSEPSKTPESYPLPKRVLIEKDQDGSNPGQSHVALVGPNPEPMHEDFVATMYPQVHESLKHPDEEHVHLENPLSSSGTLLSMKNLDDAFTYGDQFLNDKPTEEEPYKANVETKVESMVTVPIYQVYLSTPSLSTPVIVISSPKPVSTPIQEPVFTATTATTTTTLLPPPSPQHLITIDHALAACVSALKQVCASLEKKNKLQDQTSQALLSKIFTLENHDLYSKIDKYINENVKEAVQDALKALVCERFRVLSEFEMKEILHDRISGGIHGFENRDSSWMRRPISKRSCEMIKIPPSPPLKDFDQSKRKKHDSNASASQQPPAQTSEAWKTSNTREAPQAKICSTSCRAR</sequence>
<gene>
    <name evidence="2" type="ORF">Tco_0747429</name>
</gene>
<accession>A0ABQ4YW67</accession>
<feature type="compositionally biased region" description="Basic and acidic residues" evidence="1">
    <location>
        <begin position="62"/>
        <end position="78"/>
    </location>
</feature>
<evidence type="ECO:0000256" key="1">
    <source>
        <dbReference type="SAM" id="MobiDB-lite"/>
    </source>
</evidence>
<feature type="compositionally biased region" description="Basic and acidic residues" evidence="1">
    <location>
        <begin position="7"/>
        <end position="24"/>
    </location>
</feature>
<evidence type="ECO:0000313" key="2">
    <source>
        <dbReference type="EMBL" id="GJS80888.1"/>
    </source>
</evidence>
<comment type="caution">
    <text evidence="2">The sequence shown here is derived from an EMBL/GenBank/DDBJ whole genome shotgun (WGS) entry which is preliminary data.</text>
</comment>
<proteinExistence type="predicted"/>